<keyword evidence="3" id="KW-1185">Reference proteome</keyword>
<proteinExistence type="predicted"/>
<dbReference type="RefSeq" id="WP_236959791.1">
    <property type="nucleotide sequence ID" value="NZ_JAETXX010000010.1"/>
</dbReference>
<evidence type="ECO:0000313" key="3">
    <source>
        <dbReference type="Proteomes" id="UP000829517"/>
    </source>
</evidence>
<feature type="signal peptide" evidence="1">
    <location>
        <begin position="1"/>
        <end position="20"/>
    </location>
</feature>
<evidence type="ECO:0000313" key="2">
    <source>
        <dbReference type="EMBL" id="MCF8715827.1"/>
    </source>
</evidence>
<protein>
    <submittedName>
        <fullName evidence="2">Uncharacterized protein</fullName>
    </submittedName>
</protein>
<evidence type="ECO:0000256" key="1">
    <source>
        <dbReference type="SAM" id="SignalP"/>
    </source>
</evidence>
<comment type="caution">
    <text evidence="2">The sequence shown here is derived from an EMBL/GenBank/DDBJ whole genome shotgun (WGS) entry which is preliminary data.</text>
</comment>
<gene>
    <name evidence="2" type="ORF">JM658_13405</name>
</gene>
<organism evidence="2 3">
    <name type="scientific">Joostella atrarenae</name>
    <dbReference type="NCBI Taxonomy" id="679257"/>
    <lineage>
        <taxon>Bacteria</taxon>
        <taxon>Pseudomonadati</taxon>
        <taxon>Bacteroidota</taxon>
        <taxon>Flavobacteriia</taxon>
        <taxon>Flavobacteriales</taxon>
        <taxon>Flavobacteriaceae</taxon>
        <taxon>Joostella</taxon>
    </lineage>
</organism>
<dbReference type="EMBL" id="JAETXX010000010">
    <property type="protein sequence ID" value="MCF8715827.1"/>
    <property type="molecule type" value="Genomic_DNA"/>
</dbReference>
<reference evidence="2 3" key="1">
    <citation type="submission" date="2021-01" db="EMBL/GenBank/DDBJ databases">
        <title>Genome sequencing of Joostella atrarenae M1-2 (= KCTC 23194).</title>
        <authorList>
            <person name="Zakaria M.R."/>
            <person name="Lam M.Q."/>
            <person name="Chong C.S."/>
        </authorList>
    </citation>
    <scope>NUCLEOTIDE SEQUENCE [LARGE SCALE GENOMIC DNA]</scope>
    <source>
        <strain evidence="2 3">M1-2</strain>
    </source>
</reference>
<feature type="chain" id="PRO_5047370798" evidence="1">
    <location>
        <begin position="21"/>
        <end position="61"/>
    </location>
</feature>
<sequence length="61" mass="6285">MKKVFGILAVVLFSSSSLSASVVMQSTDCWAVAEAAEAACSGGAQNHVVFAAAFDACWSQQ</sequence>
<dbReference type="Proteomes" id="UP000829517">
    <property type="component" value="Unassembled WGS sequence"/>
</dbReference>
<keyword evidence="1" id="KW-0732">Signal</keyword>
<accession>A0ABS9J5X8</accession>
<name>A0ABS9J5X8_9FLAO</name>